<name>A0A9P6UHZ1_9FUNG</name>
<evidence type="ECO:0000256" key="8">
    <source>
        <dbReference type="ARBA" id="ARBA00030039"/>
    </source>
</evidence>
<dbReference type="InterPro" id="IPR012340">
    <property type="entry name" value="NA-bd_OB-fold"/>
</dbReference>
<dbReference type="AlphaFoldDB" id="A0A9P6UHZ1"/>
<evidence type="ECO:0000259" key="9">
    <source>
        <dbReference type="Pfam" id="PF01336"/>
    </source>
</evidence>
<dbReference type="Gene3D" id="2.40.50.140">
    <property type="entry name" value="Nucleic acid-binding proteins"/>
    <property type="match status" value="1"/>
</dbReference>
<keyword evidence="11" id="KW-1185">Reference proteome</keyword>
<dbReference type="OrthoDB" id="77828at2759"/>
<keyword evidence="5" id="KW-0779">Telomere</keyword>
<gene>
    <name evidence="10" type="primary">OBFC1</name>
    <name evidence="10" type="ORF">BGZ97_002989</name>
</gene>
<dbReference type="InterPro" id="IPR040260">
    <property type="entry name" value="RFA2-like"/>
</dbReference>
<dbReference type="PANTHER" id="PTHR13989:SF33">
    <property type="entry name" value="CST COMPLEX SUBUNIT STN1"/>
    <property type="match status" value="1"/>
</dbReference>
<organism evidence="10 11">
    <name type="scientific">Linnemannia gamsii</name>
    <dbReference type="NCBI Taxonomy" id="64522"/>
    <lineage>
        <taxon>Eukaryota</taxon>
        <taxon>Fungi</taxon>
        <taxon>Fungi incertae sedis</taxon>
        <taxon>Mucoromycota</taxon>
        <taxon>Mortierellomycotina</taxon>
        <taxon>Mortierellomycetes</taxon>
        <taxon>Mortierellales</taxon>
        <taxon>Mortierellaceae</taxon>
        <taxon>Linnemannia</taxon>
    </lineage>
</organism>
<protein>
    <recommendedName>
        <fullName evidence="3">CST complex subunit STN1</fullName>
    </recommendedName>
    <alternativeName>
        <fullName evidence="8">Suppressor of cdc thirteen homolog</fullName>
    </alternativeName>
</protein>
<keyword evidence="4" id="KW-0158">Chromosome</keyword>
<feature type="domain" description="OB" evidence="9">
    <location>
        <begin position="49"/>
        <end position="122"/>
    </location>
</feature>
<dbReference type="Pfam" id="PF01336">
    <property type="entry name" value="tRNA_anti-codon"/>
    <property type="match status" value="1"/>
</dbReference>
<dbReference type="InterPro" id="IPR004365">
    <property type="entry name" value="NA-bd_OB_tRNA"/>
</dbReference>
<dbReference type="Proteomes" id="UP000823405">
    <property type="component" value="Unassembled WGS sequence"/>
</dbReference>
<dbReference type="PANTHER" id="PTHR13989">
    <property type="entry name" value="REPLICATION PROTEIN A-RELATED"/>
    <property type="match status" value="1"/>
</dbReference>
<evidence type="ECO:0000256" key="2">
    <source>
        <dbReference type="ARBA" id="ARBA00004574"/>
    </source>
</evidence>
<evidence type="ECO:0000256" key="4">
    <source>
        <dbReference type="ARBA" id="ARBA00022454"/>
    </source>
</evidence>
<evidence type="ECO:0000256" key="5">
    <source>
        <dbReference type="ARBA" id="ARBA00022895"/>
    </source>
</evidence>
<keyword evidence="6" id="KW-0238">DNA-binding</keyword>
<evidence type="ECO:0000313" key="11">
    <source>
        <dbReference type="Proteomes" id="UP000823405"/>
    </source>
</evidence>
<evidence type="ECO:0000256" key="7">
    <source>
        <dbReference type="ARBA" id="ARBA00023242"/>
    </source>
</evidence>
<dbReference type="EMBL" id="JAAAIN010001685">
    <property type="protein sequence ID" value="KAG0300989.1"/>
    <property type="molecule type" value="Genomic_DNA"/>
</dbReference>
<accession>A0A9P6UHZ1</accession>
<dbReference type="SUPFAM" id="SSF50249">
    <property type="entry name" value="Nucleic acid-binding proteins"/>
    <property type="match status" value="1"/>
</dbReference>
<reference evidence="10" key="1">
    <citation type="journal article" date="2020" name="Fungal Divers.">
        <title>Resolving the Mortierellaceae phylogeny through synthesis of multi-gene phylogenetics and phylogenomics.</title>
        <authorList>
            <person name="Vandepol N."/>
            <person name="Liber J."/>
            <person name="Desiro A."/>
            <person name="Na H."/>
            <person name="Kennedy M."/>
            <person name="Barry K."/>
            <person name="Grigoriev I.V."/>
            <person name="Miller A.N."/>
            <person name="O'Donnell K."/>
            <person name="Stajich J.E."/>
            <person name="Bonito G."/>
        </authorList>
    </citation>
    <scope>NUCLEOTIDE SEQUENCE</scope>
    <source>
        <strain evidence="10">NVP60</strain>
    </source>
</reference>
<evidence type="ECO:0000256" key="6">
    <source>
        <dbReference type="ARBA" id="ARBA00023125"/>
    </source>
</evidence>
<keyword evidence="7" id="KW-0539">Nucleus</keyword>
<evidence type="ECO:0000256" key="1">
    <source>
        <dbReference type="ARBA" id="ARBA00004123"/>
    </source>
</evidence>
<evidence type="ECO:0000256" key="3">
    <source>
        <dbReference type="ARBA" id="ARBA00017411"/>
    </source>
</evidence>
<comment type="caution">
    <text evidence="10">The sequence shown here is derived from an EMBL/GenBank/DDBJ whole genome shotgun (WGS) entry which is preliminary data.</text>
</comment>
<comment type="subcellular location">
    <subcellularLocation>
        <location evidence="2">Chromosome</location>
        <location evidence="2">Telomere</location>
    </subcellularLocation>
    <subcellularLocation>
        <location evidence="1">Nucleus</location>
    </subcellularLocation>
</comment>
<dbReference type="GO" id="GO:0000781">
    <property type="term" value="C:chromosome, telomeric region"/>
    <property type="evidence" value="ECO:0007669"/>
    <property type="project" value="UniProtKB-SubCell"/>
</dbReference>
<dbReference type="GO" id="GO:0005634">
    <property type="term" value="C:nucleus"/>
    <property type="evidence" value="ECO:0007669"/>
    <property type="project" value="UniProtKB-SubCell"/>
</dbReference>
<evidence type="ECO:0000313" key="10">
    <source>
        <dbReference type="EMBL" id="KAG0300989.1"/>
    </source>
</evidence>
<dbReference type="GO" id="GO:0003677">
    <property type="term" value="F:DNA binding"/>
    <property type="evidence" value="ECO:0007669"/>
    <property type="project" value="UniProtKB-KW"/>
</dbReference>
<sequence>MSILPVTLWGLDPLLHVPLQLMIFQVKALVPVPDYEGVYSHHTHPVRMVEIMGVIQSVNRATKYINYTVDDGTGAIQCIMWIPDNFQTVQDTSSIAWLRTFSLGDVVKVTGQPTVFRDVMQIDFQPGYIEGCEDPNAETLFRLRVLNQERDVYTKPLELPDFILQEVKNRDMFTKTTLLDRIRTWVLKRKEFCILDLLDDEENKTIAEEVTDVQGQPGRPMMECVQQLVAEGLLECTSQPTMEYRVPEPRKKIELAPWGGELIVLDDD</sequence>
<proteinExistence type="predicted"/>